<feature type="repeat" description="WD" evidence="4">
    <location>
        <begin position="271"/>
        <end position="312"/>
    </location>
</feature>
<evidence type="ECO:0000256" key="4">
    <source>
        <dbReference type="PROSITE-ProRule" id="PRU00221"/>
    </source>
</evidence>
<accession>A0A6P8HQ68</accession>
<feature type="domain" description="Autophagy-related protein 16" evidence="6">
    <location>
        <begin position="14"/>
        <end position="215"/>
    </location>
</feature>
<keyword evidence="7" id="KW-1185">Reference proteome</keyword>
<dbReference type="GeneID" id="116291717"/>
<feature type="repeat" description="WD" evidence="4">
    <location>
        <begin position="315"/>
        <end position="356"/>
    </location>
</feature>
<sequence>MAAGGEVCTWRRKIVQRLEHRNLHELKYFDDLVKAHNKLFESADSSKSKITQLEIQIFQLQQERVELQGRIQELSTGGAIAGTATATSEKVAALEQKLFKTQEELTELHRWKSEHAQKITELNNTIRRKDEEIMHKDGKLQEAISNQLAMKNECLNLGQTIVDLEKNNEMVKDELQVLQLEYTSLDEKFRKIQDENRDLVERWMIQKARDADKVNMENEFQVRTRQAQLQRELLEAAKEPVNTKLSSADISTPHIPYCIITTIPSFPQAKFDAHDGEVLSAKFSVSGRLFVTGGGDKKVKVWEIVNDACLPKGTMHGCSYAVTSVQFDIQEKLILAASNDHACRVWTVGDERLRHTLTGHQNKVMTAKFMGDSTKVVSGSHDRTLKIWDLRSKACIKTIFAGSSCNDLVINEVIGSQIISGHFDKRVRFWDTRSESNVGEISLQGKVTSLDLSPDMNQVLASTRDDTVKVIDLRMSQVVSTFSAEGFRLATDWTRACFSPDGQYAICGSQDGGVYIWNNSTGKLEKVLKEHGSAVIVAAWHPSGSNIISCDRNKRAVVWTSRYG</sequence>
<dbReference type="Gene3D" id="1.20.5.170">
    <property type="match status" value="1"/>
</dbReference>
<dbReference type="Pfam" id="PF08614">
    <property type="entry name" value="ATG16"/>
    <property type="match status" value="1"/>
</dbReference>
<dbReference type="InterPro" id="IPR001680">
    <property type="entry name" value="WD40_rpt"/>
</dbReference>
<dbReference type="AlphaFoldDB" id="A0A6P8HQ68"/>
<dbReference type="FunCoup" id="A0A6P8HQ68">
    <property type="interactions" value="2318"/>
</dbReference>
<dbReference type="PROSITE" id="PS50082">
    <property type="entry name" value="WD_REPEATS_2"/>
    <property type="match status" value="5"/>
</dbReference>
<dbReference type="Gene3D" id="2.130.10.10">
    <property type="entry name" value="YVTN repeat-like/Quinoprotein amine dehydrogenase"/>
    <property type="match status" value="3"/>
</dbReference>
<dbReference type="InterPro" id="IPR013923">
    <property type="entry name" value="Autophagy-rel_prot_16_dom"/>
</dbReference>
<feature type="repeat" description="WD" evidence="4">
    <location>
        <begin position="498"/>
        <end position="527"/>
    </location>
</feature>
<dbReference type="RefSeq" id="XP_031554787.1">
    <property type="nucleotide sequence ID" value="XM_031698927.1"/>
</dbReference>
<evidence type="ECO:0000256" key="2">
    <source>
        <dbReference type="ARBA" id="ARBA00022574"/>
    </source>
</evidence>
<gene>
    <name evidence="8" type="primary">LOC116291717</name>
</gene>
<evidence type="ECO:0000256" key="1">
    <source>
        <dbReference type="ARBA" id="ARBA00009271"/>
    </source>
</evidence>
<keyword evidence="3" id="KW-0677">Repeat</keyword>
<dbReference type="PROSITE" id="PS00678">
    <property type="entry name" value="WD_REPEATS_1"/>
    <property type="match status" value="1"/>
</dbReference>
<dbReference type="FunFam" id="2.130.10.10:FF:000159">
    <property type="entry name" value="Autophagy-related protein 16-1 isoform 1"/>
    <property type="match status" value="1"/>
</dbReference>
<proteinExistence type="inferred from homology"/>
<dbReference type="KEGG" id="aten:116291717"/>
<feature type="coiled-coil region" evidence="5">
    <location>
        <begin position="161"/>
        <end position="202"/>
    </location>
</feature>
<dbReference type="InterPro" id="IPR019775">
    <property type="entry name" value="WD40_repeat_CS"/>
</dbReference>
<dbReference type="GO" id="GO:0034274">
    <property type="term" value="C:Atg12-Atg5-Atg16 complex"/>
    <property type="evidence" value="ECO:0007669"/>
    <property type="project" value="TreeGrafter"/>
</dbReference>
<dbReference type="GO" id="GO:0043495">
    <property type="term" value="F:protein-membrane adaptor activity"/>
    <property type="evidence" value="ECO:0007669"/>
    <property type="project" value="TreeGrafter"/>
</dbReference>
<comment type="similarity">
    <text evidence="1">Belongs to the WD repeat ATG16 family.</text>
</comment>
<dbReference type="GO" id="GO:0034045">
    <property type="term" value="C:phagophore assembly site membrane"/>
    <property type="evidence" value="ECO:0007669"/>
    <property type="project" value="TreeGrafter"/>
</dbReference>
<keyword evidence="2 4" id="KW-0853">WD repeat</keyword>
<feature type="repeat" description="WD" evidence="4">
    <location>
        <begin position="528"/>
        <end position="564"/>
    </location>
</feature>
<evidence type="ECO:0000256" key="3">
    <source>
        <dbReference type="ARBA" id="ARBA00022737"/>
    </source>
</evidence>
<feature type="coiled-coil region" evidence="5">
    <location>
        <begin position="43"/>
        <end position="132"/>
    </location>
</feature>
<keyword evidence="5" id="KW-0175">Coiled coil</keyword>
<feature type="repeat" description="WD" evidence="4">
    <location>
        <begin position="357"/>
        <end position="398"/>
    </location>
</feature>
<reference evidence="8" key="1">
    <citation type="submission" date="2025-08" db="UniProtKB">
        <authorList>
            <consortium name="RefSeq"/>
        </authorList>
    </citation>
    <scope>IDENTIFICATION</scope>
    <source>
        <tissue evidence="8">Tentacle</tissue>
    </source>
</reference>
<dbReference type="PANTHER" id="PTHR19878">
    <property type="entry name" value="AUTOPHAGY PROTEIN 16-LIKE"/>
    <property type="match status" value="1"/>
</dbReference>
<dbReference type="PROSITE" id="PS50294">
    <property type="entry name" value="WD_REPEATS_REGION"/>
    <property type="match status" value="3"/>
</dbReference>
<protein>
    <submittedName>
        <fullName evidence="8">Autophagy-related protein 16-1-like</fullName>
    </submittedName>
</protein>
<evidence type="ECO:0000313" key="8">
    <source>
        <dbReference type="RefSeq" id="XP_031554787.1"/>
    </source>
</evidence>
<dbReference type="InParanoid" id="A0A6P8HQ68"/>
<dbReference type="PRINTS" id="PR00320">
    <property type="entry name" value="GPROTEINBRPT"/>
</dbReference>
<dbReference type="Pfam" id="PF00400">
    <property type="entry name" value="WD40"/>
    <property type="match status" value="6"/>
</dbReference>
<dbReference type="GO" id="GO:0000421">
    <property type="term" value="C:autophagosome membrane"/>
    <property type="evidence" value="ECO:0007669"/>
    <property type="project" value="TreeGrafter"/>
</dbReference>
<dbReference type="FunFam" id="2.130.10.10:FF:001153">
    <property type="entry name" value="Protein will die slowly-like protein"/>
    <property type="match status" value="1"/>
</dbReference>
<dbReference type="PANTHER" id="PTHR19878:SF8">
    <property type="entry name" value="AUTOPHAGY-RELATED 16, ISOFORM F"/>
    <property type="match status" value="1"/>
</dbReference>
<dbReference type="SUPFAM" id="SSF50978">
    <property type="entry name" value="WD40 repeat-like"/>
    <property type="match status" value="1"/>
</dbReference>
<organism evidence="7 8">
    <name type="scientific">Actinia tenebrosa</name>
    <name type="common">Australian red waratah sea anemone</name>
    <dbReference type="NCBI Taxonomy" id="6105"/>
    <lineage>
        <taxon>Eukaryota</taxon>
        <taxon>Metazoa</taxon>
        <taxon>Cnidaria</taxon>
        <taxon>Anthozoa</taxon>
        <taxon>Hexacorallia</taxon>
        <taxon>Actiniaria</taxon>
        <taxon>Actiniidae</taxon>
        <taxon>Actinia</taxon>
    </lineage>
</organism>
<dbReference type="InterPro" id="IPR036322">
    <property type="entry name" value="WD40_repeat_dom_sf"/>
</dbReference>
<dbReference type="InterPro" id="IPR045160">
    <property type="entry name" value="ATG16"/>
</dbReference>
<dbReference type="CDD" id="cd00200">
    <property type="entry name" value="WD40"/>
    <property type="match status" value="1"/>
</dbReference>
<evidence type="ECO:0000259" key="6">
    <source>
        <dbReference type="Pfam" id="PF08614"/>
    </source>
</evidence>
<dbReference type="Proteomes" id="UP000515163">
    <property type="component" value="Unplaced"/>
</dbReference>
<dbReference type="GO" id="GO:0000045">
    <property type="term" value="P:autophagosome assembly"/>
    <property type="evidence" value="ECO:0007669"/>
    <property type="project" value="InterPro"/>
</dbReference>
<dbReference type="OrthoDB" id="6018161at2759"/>
<evidence type="ECO:0000256" key="5">
    <source>
        <dbReference type="SAM" id="Coils"/>
    </source>
</evidence>
<name>A0A6P8HQ68_ACTTE</name>
<dbReference type="InterPro" id="IPR015943">
    <property type="entry name" value="WD40/YVTN_repeat-like_dom_sf"/>
</dbReference>
<dbReference type="CDD" id="cd22887">
    <property type="entry name" value="Atg16_CCD"/>
    <property type="match status" value="1"/>
</dbReference>
<evidence type="ECO:0000313" key="7">
    <source>
        <dbReference type="Proteomes" id="UP000515163"/>
    </source>
</evidence>
<dbReference type="InterPro" id="IPR020472">
    <property type="entry name" value="WD40_PAC1"/>
</dbReference>
<dbReference type="SMART" id="SM00320">
    <property type="entry name" value="WD40"/>
    <property type="match status" value="7"/>
</dbReference>